<gene>
    <name evidence="21" type="ORF">FYL31_13285</name>
    <name evidence="20" type="ORF">PNE45_14235</name>
    <name evidence="19" type="ORF">T1815_25481</name>
</gene>
<keyword evidence="13" id="KW-0594">Phospholipid biosynthesis</keyword>
<reference evidence="21 23" key="4">
    <citation type="submission" date="2019-09" db="EMBL/GenBank/DDBJ databases">
        <title>Strain-level analysis of Eubacterium rectale using genomes from metagenomes.</title>
        <authorList>
            <person name="Karcher N."/>
            <person name="Segata N."/>
        </authorList>
    </citation>
    <scope>NUCLEOTIDE SEQUENCE [LARGE SCALE GENOMIC DNA]</scope>
    <source>
        <strain evidence="21 23">T3WBe13</strain>
    </source>
</reference>
<keyword evidence="10 18" id="KW-1133">Transmembrane helix</keyword>
<dbReference type="PROSITE" id="PS00379">
    <property type="entry name" value="CDP_ALCOHOL_P_TRANSF"/>
    <property type="match status" value="1"/>
</dbReference>
<dbReference type="EMBL" id="VSTF01000019">
    <property type="protein sequence ID" value="TYL57366.1"/>
    <property type="molecule type" value="Genomic_DNA"/>
</dbReference>
<keyword evidence="22" id="KW-1185">Reference proteome</keyword>
<evidence type="ECO:0000256" key="14">
    <source>
        <dbReference type="ARBA" id="ARBA00023264"/>
    </source>
</evidence>
<evidence type="ECO:0000256" key="7">
    <source>
        <dbReference type="ARBA" id="ARBA00022516"/>
    </source>
</evidence>
<reference evidence="21 23" key="3">
    <citation type="submission" date="2019-08" db="EMBL/GenBank/DDBJ databases">
        <authorList>
            <person name="Duncan S."/>
            <person name="Walker A."/>
        </authorList>
    </citation>
    <scope>NUCLEOTIDE SEQUENCE [LARGE SCALE GENOMIC DNA]</scope>
    <source>
        <strain evidence="21 23">T3WBe13</strain>
    </source>
</reference>
<evidence type="ECO:0000256" key="10">
    <source>
        <dbReference type="ARBA" id="ARBA00022989"/>
    </source>
</evidence>
<evidence type="ECO:0000256" key="17">
    <source>
        <dbReference type="RuleBase" id="RU003750"/>
    </source>
</evidence>
<dbReference type="GO" id="GO:0006655">
    <property type="term" value="P:phosphatidylglycerol biosynthetic process"/>
    <property type="evidence" value="ECO:0007669"/>
    <property type="project" value="UniProtKB-UniPathway"/>
</dbReference>
<evidence type="ECO:0000256" key="12">
    <source>
        <dbReference type="ARBA" id="ARBA00023136"/>
    </source>
</evidence>
<dbReference type="InterPro" id="IPR050324">
    <property type="entry name" value="CDP-alcohol_PTase-I"/>
</dbReference>
<comment type="subcellular location">
    <subcellularLocation>
        <location evidence="2">Membrane</location>
        <topology evidence="2">Multi-pass membrane protein</topology>
    </subcellularLocation>
</comment>
<evidence type="ECO:0000256" key="2">
    <source>
        <dbReference type="ARBA" id="ARBA00004141"/>
    </source>
</evidence>
<proteinExistence type="inferred from homology"/>
<evidence type="ECO:0000313" key="22">
    <source>
        <dbReference type="Proteomes" id="UP000049472"/>
    </source>
</evidence>
<feature type="transmembrane region" description="Helical" evidence="18">
    <location>
        <begin position="161"/>
        <end position="179"/>
    </location>
</feature>
<keyword evidence="12 18" id="KW-0472">Membrane</keyword>
<dbReference type="InterPro" id="IPR043130">
    <property type="entry name" value="CDP-OH_PTrfase_TM_dom"/>
</dbReference>
<keyword evidence="8 17" id="KW-0808">Transferase</keyword>
<dbReference type="Proteomes" id="UP000324327">
    <property type="component" value="Unassembled WGS sequence"/>
</dbReference>
<dbReference type="Pfam" id="PF01066">
    <property type="entry name" value="CDP-OH_P_transf"/>
    <property type="match status" value="1"/>
</dbReference>
<comment type="similarity">
    <text evidence="4 17">Belongs to the CDP-alcohol phosphatidyltransferase class-I family.</text>
</comment>
<keyword evidence="7" id="KW-0444">Lipid biosynthesis</keyword>
<sequence>MQSEVNQEENLNRIITVPNLLSFFRLCLIPVIIWSYCVKKNPLLAGEILLLSGLTDLADGYIARRFHRISNLGKILDPVADKLTQAAMLICLFTRFPHVLLLIVIMAGKELYMVVSGCLVIRKTGKVHGADWHGKIVTFLLYGTAAVHIIWFQITPMVSDLLIGLCAIMMVISVALYIIQNTRTLKGETV</sequence>
<dbReference type="InterPro" id="IPR048254">
    <property type="entry name" value="CDP_ALCOHOL_P_TRANSF_CS"/>
</dbReference>
<dbReference type="PANTHER" id="PTHR14269:SF62">
    <property type="entry name" value="CDP-DIACYLGLYCEROL--GLYCEROL-3-PHOSPHATE 3-PHOSPHATIDYLTRANSFERASE 1, CHLOROPLASTIC"/>
    <property type="match status" value="1"/>
</dbReference>
<evidence type="ECO:0000313" key="20">
    <source>
        <dbReference type="EMBL" id="MDB8019169.1"/>
    </source>
</evidence>
<evidence type="ECO:0000256" key="3">
    <source>
        <dbReference type="ARBA" id="ARBA00005042"/>
    </source>
</evidence>
<protein>
    <recommendedName>
        <fullName evidence="6">CDP-diacylglycerol--glycerol-3-phosphate 3-phosphatidyltransferase</fullName>
        <ecNumber evidence="5">2.7.8.5</ecNumber>
    </recommendedName>
    <alternativeName>
        <fullName evidence="15">Phosphatidylglycerophosphate synthase</fullName>
    </alternativeName>
</protein>
<comment type="catalytic activity">
    <reaction evidence="16">
        <text>a CDP-1,2-diacyl-sn-glycerol + sn-glycerol 3-phosphate = a 1,2-diacyl-sn-glycero-3-phospho-(1'-sn-glycero-3'-phosphate) + CMP + H(+)</text>
        <dbReference type="Rhea" id="RHEA:12593"/>
        <dbReference type="ChEBI" id="CHEBI:15378"/>
        <dbReference type="ChEBI" id="CHEBI:57597"/>
        <dbReference type="ChEBI" id="CHEBI:58332"/>
        <dbReference type="ChEBI" id="CHEBI:60110"/>
        <dbReference type="ChEBI" id="CHEBI:60377"/>
        <dbReference type="EC" id="2.7.8.5"/>
    </reaction>
</comment>
<evidence type="ECO:0000256" key="16">
    <source>
        <dbReference type="ARBA" id="ARBA00048586"/>
    </source>
</evidence>
<dbReference type="EMBL" id="JAQLYE010000037">
    <property type="protein sequence ID" value="MDB8019169.1"/>
    <property type="molecule type" value="Genomic_DNA"/>
</dbReference>
<evidence type="ECO:0000256" key="1">
    <source>
        <dbReference type="ARBA" id="ARBA00003973"/>
    </source>
</evidence>
<evidence type="ECO:0000256" key="13">
    <source>
        <dbReference type="ARBA" id="ARBA00023209"/>
    </source>
</evidence>
<comment type="pathway">
    <text evidence="3">Phospholipid metabolism; phosphatidylglycerol biosynthesis; phosphatidylglycerol from CDP-diacylglycerol: step 1/2.</text>
</comment>
<feature type="transmembrane region" description="Helical" evidence="18">
    <location>
        <begin position="136"/>
        <end position="155"/>
    </location>
</feature>
<dbReference type="InterPro" id="IPR004570">
    <property type="entry name" value="Phosphatidylglycerol_P_synth"/>
</dbReference>
<dbReference type="Proteomes" id="UP000049472">
    <property type="component" value="Unassembled WGS sequence"/>
</dbReference>
<evidence type="ECO:0000256" key="6">
    <source>
        <dbReference type="ARBA" id="ARBA00014944"/>
    </source>
</evidence>
<keyword evidence="9 18" id="KW-0812">Transmembrane</keyword>
<dbReference type="InterPro" id="IPR000462">
    <property type="entry name" value="CDP-OH_P_trans"/>
</dbReference>
<dbReference type="GO" id="GO:0008444">
    <property type="term" value="F:CDP-diacylglycerol-glycerol-3-phosphate 3-phosphatidyltransferase activity"/>
    <property type="evidence" value="ECO:0007669"/>
    <property type="project" value="UniProtKB-EC"/>
</dbReference>
<evidence type="ECO:0000256" key="5">
    <source>
        <dbReference type="ARBA" id="ARBA00013170"/>
    </source>
</evidence>
<keyword evidence="14" id="KW-1208">Phospholipid metabolism</keyword>
<dbReference type="PIRSF" id="PIRSF000847">
    <property type="entry name" value="Phos_ph_gly_syn"/>
    <property type="match status" value="1"/>
</dbReference>
<dbReference type="PANTHER" id="PTHR14269">
    <property type="entry name" value="CDP-DIACYLGLYCEROL--GLYCEROL-3-PHOSPHATE 3-PHOSPHATIDYLTRANSFERASE-RELATED"/>
    <property type="match status" value="1"/>
</dbReference>
<dbReference type="AlphaFoldDB" id="A0A0M6WUA6"/>
<dbReference type="EC" id="2.7.8.5" evidence="5"/>
<comment type="function">
    <text evidence="1">This protein catalyzes the committed step to the synthesis of the acidic phospholipids.</text>
</comment>
<dbReference type="Proteomes" id="UP001212823">
    <property type="component" value="Unassembled WGS sequence"/>
</dbReference>
<evidence type="ECO:0000313" key="23">
    <source>
        <dbReference type="Proteomes" id="UP000324327"/>
    </source>
</evidence>
<reference evidence="22" key="1">
    <citation type="submission" date="2015-05" db="EMBL/GenBank/DDBJ databases">
        <authorList>
            <consortium name="Pathogen Informatics"/>
        </authorList>
    </citation>
    <scope>NUCLEOTIDE SEQUENCE [LARGE SCALE GENOMIC DNA]</scope>
    <source>
        <strain evidence="22">T1-815</strain>
    </source>
</reference>
<dbReference type="EMBL" id="CVRQ01000028">
    <property type="protein sequence ID" value="CRL41028.1"/>
    <property type="molecule type" value="Genomic_DNA"/>
</dbReference>
<reference evidence="19" key="2">
    <citation type="submission" date="2015-05" db="EMBL/GenBank/DDBJ databases">
        <authorList>
            <person name="Wang D.B."/>
            <person name="Wang M."/>
        </authorList>
    </citation>
    <scope>NUCLEOTIDE SEQUENCE [LARGE SCALE GENOMIC DNA]</scope>
    <source>
        <strain evidence="19">T1-815</strain>
    </source>
</reference>
<keyword evidence="11" id="KW-0443">Lipid metabolism</keyword>
<evidence type="ECO:0000313" key="21">
    <source>
        <dbReference type="EMBL" id="TYL57366.1"/>
    </source>
</evidence>
<dbReference type="RefSeq" id="WP_055062482.1">
    <property type="nucleotide sequence ID" value="NZ_CVRQ01000028.1"/>
</dbReference>
<evidence type="ECO:0000256" key="15">
    <source>
        <dbReference type="ARBA" id="ARBA00033018"/>
    </source>
</evidence>
<evidence type="ECO:0000256" key="18">
    <source>
        <dbReference type="SAM" id="Phobius"/>
    </source>
</evidence>
<dbReference type="UniPathway" id="UPA00084">
    <property type="reaction ID" value="UER00503"/>
</dbReference>
<evidence type="ECO:0000256" key="11">
    <source>
        <dbReference type="ARBA" id="ARBA00023098"/>
    </source>
</evidence>
<organism evidence="19 22">
    <name type="scientific">Agathobacter rectalis</name>
    <dbReference type="NCBI Taxonomy" id="39491"/>
    <lineage>
        <taxon>Bacteria</taxon>
        <taxon>Bacillati</taxon>
        <taxon>Bacillota</taxon>
        <taxon>Clostridia</taxon>
        <taxon>Lachnospirales</taxon>
        <taxon>Lachnospiraceae</taxon>
        <taxon>Agathobacter</taxon>
    </lineage>
</organism>
<feature type="transmembrane region" description="Helical" evidence="18">
    <location>
        <begin position="20"/>
        <end position="37"/>
    </location>
</feature>
<accession>A0A0M6WUA6</accession>
<evidence type="ECO:0000313" key="19">
    <source>
        <dbReference type="EMBL" id="CRL41028.1"/>
    </source>
</evidence>
<dbReference type="GO" id="GO:0016020">
    <property type="term" value="C:membrane"/>
    <property type="evidence" value="ECO:0007669"/>
    <property type="project" value="UniProtKB-SubCell"/>
</dbReference>
<evidence type="ECO:0000256" key="8">
    <source>
        <dbReference type="ARBA" id="ARBA00022679"/>
    </source>
</evidence>
<evidence type="ECO:0000256" key="4">
    <source>
        <dbReference type="ARBA" id="ARBA00010441"/>
    </source>
</evidence>
<reference evidence="20" key="5">
    <citation type="submission" date="2023-01" db="EMBL/GenBank/DDBJ databases">
        <title>Human gut microbiome strain richness.</title>
        <authorList>
            <person name="Chen-Liaw A."/>
        </authorList>
    </citation>
    <scope>NUCLEOTIDE SEQUENCE</scope>
    <source>
        <strain evidence="20">1001283st1_D2_1001283B150209_150212</strain>
    </source>
</reference>
<name>A0A0M6WUA6_9FIRM</name>
<evidence type="ECO:0000256" key="9">
    <source>
        <dbReference type="ARBA" id="ARBA00022692"/>
    </source>
</evidence>
<dbReference type="Gene3D" id="1.20.120.1760">
    <property type="match status" value="1"/>
</dbReference>